<comment type="caution">
    <text evidence="11">The sequence shown here is derived from an EMBL/GenBank/DDBJ whole genome shotgun (WGS) entry which is preliminary data.</text>
</comment>
<dbReference type="EC" id="2.3.2.27" evidence="2"/>
<dbReference type="InterPro" id="IPR013083">
    <property type="entry name" value="Znf_RING/FYVE/PHD"/>
</dbReference>
<dbReference type="PANTHER" id="PTHR15710:SF132">
    <property type="entry name" value="E3 UBIQUITIN-PROTEIN LIGASE MPSR1"/>
    <property type="match status" value="1"/>
</dbReference>
<feature type="compositionally biased region" description="Polar residues" evidence="9">
    <location>
        <begin position="202"/>
        <end position="214"/>
    </location>
</feature>
<dbReference type="Pfam" id="PF13639">
    <property type="entry name" value="zf-RING_2"/>
    <property type="match status" value="1"/>
</dbReference>
<dbReference type="InterPro" id="IPR001841">
    <property type="entry name" value="Znf_RING"/>
</dbReference>
<dbReference type="SUPFAM" id="SSF57850">
    <property type="entry name" value="RING/U-box"/>
    <property type="match status" value="1"/>
</dbReference>
<proteinExistence type="predicted"/>
<dbReference type="FunFam" id="3.30.40.10:FF:000127">
    <property type="entry name" value="E3 ubiquitin-protein ligase RNF181"/>
    <property type="match status" value="1"/>
</dbReference>
<sequence length="214" mass="24044">MASEPDASEISAVFERMVRNRDLTLFLPFIFGLSNAASRREGEDSSPENENEESAQRERIILINPFTQGMVVIDGASSLEALLRDFGRGKGGRPPASKESIDALPCFKIEEGDEGECVICLEEWEAGGEVKEMPCKHKFHPNCVEKWLGIHGSCPVCRYEMPIDEETGKKRDEEDGEERRRRIGREVWVSFSFNGEGRRNENSNQAPSDDSNDS</sequence>
<evidence type="ECO:0000313" key="11">
    <source>
        <dbReference type="EMBL" id="KAK4263464.1"/>
    </source>
</evidence>
<dbReference type="GO" id="GO:0016567">
    <property type="term" value="P:protein ubiquitination"/>
    <property type="evidence" value="ECO:0007669"/>
    <property type="project" value="TreeGrafter"/>
</dbReference>
<accession>A0AAE1K1W4</accession>
<comment type="catalytic activity">
    <reaction evidence="1">
        <text>S-ubiquitinyl-[E2 ubiquitin-conjugating enzyme]-L-cysteine + [acceptor protein]-L-lysine = [E2 ubiquitin-conjugating enzyme]-L-cysteine + N(6)-ubiquitinyl-[acceptor protein]-L-lysine.</text>
        <dbReference type="EC" id="2.3.2.27"/>
    </reaction>
</comment>
<dbReference type="Gene3D" id="3.30.40.10">
    <property type="entry name" value="Zinc/RING finger domain, C3HC4 (zinc finger)"/>
    <property type="match status" value="1"/>
</dbReference>
<evidence type="ECO:0000256" key="2">
    <source>
        <dbReference type="ARBA" id="ARBA00012483"/>
    </source>
</evidence>
<dbReference type="GO" id="GO:0061630">
    <property type="term" value="F:ubiquitin protein ligase activity"/>
    <property type="evidence" value="ECO:0007669"/>
    <property type="project" value="UniProtKB-EC"/>
</dbReference>
<feature type="region of interest" description="Disordered" evidence="9">
    <location>
        <begin position="194"/>
        <end position="214"/>
    </location>
</feature>
<name>A0AAE1K1W4_9FABA</name>
<keyword evidence="5 8" id="KW-0863">Zinc-finger</keyword>
<keyword evidence="4" id="KW-0479">Metal-binding</keyword>
<dbReference type="SMART" id="SM00184">
    <property type="entry name" value="RING"/>
    <property type="match status" value="1"/>
</dbReference>
<reference evidence="11" key="1">
    <citation type="submission" date="2023-10" db="EMBL/GenBank/DDBJ databases">
        <title>Chromosome-level genome of the transformable northern wattle, Acacia crassicarpa.</title>
        <authorList>
            <person name="Massaro I."/>
            <person name="Sinha N.R."/>
            <person name="Poethig S."/>
            <person name="Leichty A.R."/>
        </authorList>
    </citation>
    <scope>NUCLEOTIDE SEQUENCE</scope>
    <source>
        <strain evidence="11">Acra3RX</strain>
        <tissue evidence="11">Leaf</tissue>
    </source>
</reference>
<dbReference type="PANTHER" id="PTHR15710">
    <property type="entry name" value="E3 UBIQUITIN-PROTEIN LIGASE PRAJA"/>
    <property type="match status" value="1"/>
</dbReference>
<protein>
    <recommendedName>
        <fullName evidence="2">RING-type E3 ubiquitin transferase</fullName>
        <ecNumber evidence="2">2.3.2.27</ecNumber>
    </recommendedName>
</protein>
<evidence type="ECO:0000256" key="9">
    <source>
        <dbReference type="SAM" id="MobiDB-lite"/>
    </source>
</evidence>
<evidence type="ECO:0000256" key="4">
    <source>
        <dbReference type="ARBA" id="ARBA00022723"/>
    </source>
</evidence>
<dbReference type="EMBL" id="JAWXYG010000009">
    <property type="protein sequence ID" value="KAK4263464.1"/>
    <property type="molecule type" value="Genomic_DNA"/>
</dbReference>
<evidence type="ECO:0000256" key="3">
    <source>
        <dbReference type="ARBA" id="ARBA00022679"/>
    </source>
</evidence>
<evidence type="ECO:0000313" key="12">
    <source>
        <dbReference type="Proteomes" id="UP001293593"/>
    </source>
</evidence>
<keyword evidence="7" id="KW-0862">Zinc</keyword>
<dbReference type="GO" id="GO:0008270">
    <property type="term" value="F:zinc ion binding"/>
    <property type="evidence" value="ECO:0007669"/>
    <property type="project" value="UniProtKB-KW"/>
</dbReference>
<dbReference type="PROSITE" id="PS50089">
    <property type="entry name" value="ZF_RING_2"/>
    <property type="match status" value="1"/>
</dbReference>
<dbReference type="GO" id="GO:0005737">
    <property type="term" value="C:cytoplasm"/>
    <property type="evidence" value="ECO:0007669"/>
    <property type="project" value="TreeGrafter"/>
</dbReference>
<evidence type="ECO:0000259" key="10">
    <source>
        <dbReference type="PROSITE" id="PS50089"/>
    </source>
</evidence>
<evidence type="ECO:0000256" key="7">
    <source>
        <dbReference type="ARBA" id="ARBA00022833"/>
    </source>
</evidence>
<feature type="domain" description="RING-type" evidence="10">
    <location>
        <begin position="117"/>
        <end position="158"/>
    </location>
</feature>
<keyword evidence="6" id="KW-0833">Ubl conjugation pathway</keyword>
<keyword evidence="12" id="KW-1185">Reference proteome</keyword>
<organism evidence="11 12">
    <name type="scientific">Acacia crassicarpa</name>
    <name type="common">northern wattle</name>
    <dbReference type="NCBI Taxonomy" id="499986"/>
    <lineage>
        <taxon>Eukaryota</taxon>
        <taxon>Viridiplantae</taxon>
        <taxon>Streptophyta</taxon>
        <taxon>Embryophyta</taxon>
        <taxon>Tracheophyta</taxon>
        <taxon>Spermatophyta</taxon>
        <taxon>Magnoliopsida</taxon>
        <taxon>eudicotyledons</taxon>
        <taxon>Gunneridae</taxon>
        <taxon>Pentapetalae</taxon>
        <taxon>rosids</taxon>
        <taxon>fabids</taxon>
        <taxon>Fabales</taxon>
        <taxon>Fabaceae</taxon>
        <taxon>Caesalpinioideae</taxon>
        <taxon>mimosoid clade</taxon>
        <taxon>Acacieae</taxon>
        <taxon>Acacia</taxon>
    </lineage>
</organism>
<dbReference type="Proteomes" id="UP001293593">
    <property type="component" value="Unassembled WGS sequence"/>
</dbReference>
<gene>
    <name evidence="11" type="ORF">QN277_028864</name>
</gene>
<evidence type="ECO:0000256" key="8">
    <source>
        <dbReference type="PROSITE-ProRule" id="PRU00175"/>
    </source>
</evidence>
<evidence type="ECO:0000256" key="1">
    <source>
        <dbReference type="ARBA" id="ARBA00000900"/>
    </source>
</evidence>
<evidence type="ECO:0000256" key="6">
    <source>
        <dbReference type="ARBA" id="ARBA00022786"/>
    </source>
</evidence>
<keyword evidence="3" id="KW-0808">Transferase</keyword>
<dbReference type="AlphaFoldDB" id="A0AAE1K1W4"/>
<evidence type="ECO:0000256" key="5">
    <source>
        <dbReference type="ARBA" id="ARBA00022771"/>
    </source>
</evidence>